<keyword evidence="3" id="KW-0012">Acyltransferase</keyword>
<dbReference type="Proteomes" id="UP000001996">
    <property type="component" value="Unassembled WGS sequence"/>
</dbReference>
<dbReference type="InterPro" id="IPR014043">
    <property type="entry name" value="Acyl_transferase_dom"/>
</dbReference>
<dbReference type="eggNOG" id="KOG2926">
    <property type="taxonomic scope" value="Eukaryota"/>
</dbReference>
<evidence type="ECO:0000256" key="3">
    <source>
        <dbReference type="ARBA" id="ARBA00023315"/>
    </source>
</evidence>
<evidence type="ECO:0000313" key="7">
    <source>
        <dbReference type="Proteomes" id="UP000001996"/>
    </source>
</evidence>
<evidence type="ECO:0000313" key="6">
    <source>
        <dbReference type="EMBL" id="EDK45052.1"/>
    </source>
</evidence>
<proteinExistence type="predicted"/>
<dbReference type="OMA" id="AFHTPFF"/>
<dbReference type="GeneID" id="5232351"/>
<name>A5E0U4_LODEL</name>
<evidence type="ECO:0000256" key="1">
    <source>
        <dbReference type="ARBA" id="ARBA00013258"/>
    </source>
</evidence>
<dbReference type="InterPro" id="IPR016035">
    <property type="entry name" value="Acyl_Trfase/lysoPLipase"/>
</dbReference>
<dbReference type="GO" id="GO:0004314">
    <property type="term" value="F:[acyl-carrier-protein] S-malonyltransferase activity"/>
    <property type="evidence" value="ECO:0007669"/>
    <property type="project" value="UniProtKB-EC"/>
</dbReference>
<feature type="domain" description="Malonyl-CoA:ACP transacylase (MAT)" evidence="5">
    <location>
        <begin position="14"/>
        <end position="309"/>
    </location>
</feature>
<dbReference type="VEuPathDB" id="FungiDB:LELG_03231"/>
<dbReference type="PANTHER" id="PTHR42681">
    <property type="entry name" value="MALONYL-COA-ACYL CARRIER PROTEIN TRANSACYLASE, MITOCHONDRIAL"/>
    <property type="match status" value="1"/>
</dbReference>
<accession>A5E0U4</accession>
<reference evidence="6 7" key="1">
    <citation type="journal article" date="2009" name="Nature">
        <title>Evolution of pathogenicity and sexual reproduction in eight Candida genomes.</title>
        <authorList>
            <person name="Butler G."/>
            <person name="Rasmussen M.D."/>
            <person name="Lin M.F."/>
            <person name="Santos M.A."/>
            <person name="Sakthikumar S."/>
            <person name="Munro C.A."/>
            <person name="Rheinbay E."/>
            <person name="Grabherr M."/>
            <person name="Forche A."/>
            <person name="Reedy J.L."/>
            <person name="Agrafioti I."/>
            <person name="Arnaud M.B."/>
            <person name="Bates S."/>
            <person name="Brown A.J."/>
            <person name="Brunke S."/>
            <person name="Costanzo M.C."/>
            <person name="Fitzpatrick D.A."/>
            <person name="de Groot P.W."/>
            <person name="Harris D."/>
            <person name="Hoyer L.L."/>
            <person name="Hube B."/>
            <person name="Klis F.M."/>
            <person name="Kodira C."/>
            <person name="Lennard N."/>
            <person name="Logue M.E."/>
            <person name="Martin R."/>
            <person name="Neiman A.M."/>
            <person name="Nikolaou E."/>
            <person name="Quail M.A."/>
            <person name="Quinn J."/>
            <person name="Santos M.C."/>
            <person name="Schmitzberger F.F."/>
            <person name="Sherlock G."/>
            <person name="Shah P."/>
            <person name="Silverstein K.A."/>
            <person name="Skrzypek M.S."/>
            <person name="Soll D."/>
            <person name="Staggs R."/>
            <person name="Stansfield I."/>
            <person name="Stumpf M.P."/>
            <person name="Sudbery P.E."/>
            <person name="Srikantha T."/>
            <person name="Zeng Q."/>
            <person name="Berman J."/>
            <person name="Berriman M."/>
            <person name="Heitman J."/>
            <person name="Gow N.A."/>
            <person name="Lorenz M.C."/>
            <person name="Birren B.W."/>
            <person name="Kellis M."/>
            <person name="Cuomo C.A."/>
        </authorList>
    </citation>
    <scope>NUCLEOTIDE SEQUENCE [LARGE SCALE GENOMIC DNA]</scope>
    <source>
        <strain evidence="7">ATCC 11503 / BCRC 21390 / CBS 2605 / JCM 1781 / NBRC 1676 / NRRL YB-4239</strain>
    </source>
</reference>
<dbReference type="OrthoDB" id="541883at2759"/>
<evidence type="ECO:0000256" key="4">
    <source>
        <dbReference type="ARBA" id="ARBA00048462"/>
    </source>
</evidence>
<sequence>MIKRILQNHKYVITCPGQGIVRPGLLEPNKKYLPLMKDYLDEVDEALGQNFSQHLFINNASNKVVADFTMQTTLDAQPAILASTYIILKLFEHVHAIGLAENAKYILGHSLGEYTALTLAGVLDLTTAVQLVRLRGQLMETLVQNQNDKAEYGMIALLVRPNFVNDVIDLAKEQGILGNINSQSQIVLSGQMCRIEEFTKLESLQRKRAILKAIKLPVSIPFHNSILEAIVPELESFVEGKVQEQKVPIVLNLDGDVTTVASDTLKRTLKANYNPVQWWKSMARICDAGLEGVVNLGPGDVVHNINSKFKINNVLIDEVAKM</sequence>
<dbReference type="STRING" id="379508.A5E0U4"/>
<dbReference type="Gene3D" id="3.30.70.250">
    <property type="entry name" value="Malonyl-CoA ACP transacylase, ACP-binding"/>
    <property type="match status" value="1"/>
</dbReference>
<dbReference type="EC" id="2.3.1.39" evidence="1"/>
<dbReference type="Pfam" id="PF00698">
    <property type="entry name" value="Acyl_transf_1"/>
    <property type="match status" value="1"/>
</dbReference>
<dbReference type="SMART" id="SM00827">
    <property type="entry name" value="PKS_AT"/>
    <property type="match status" value="1"/>
</dbReference>
<dbReference type="InterPro" id="IPR050858">
    <property type="entry name" value="Mal-CoA-ACP_Trans/PKS_FabD"/>
</dbReference>
<evidence type="ECO:0000256" key="2">
    <source>
        <dbReference type="ARBA" id="ARBA00022679"/>
    </source>
</evidence>
<gene>
    <name evidence="6" type="ORF">LELG_03231</name>
</gene>
<dbReference type="KEGG" id="lel:PVL30_002727"/>
<keyword evidence="7" id="KW-1185">Reference proteome</keyword>
<dbReference type="InParanoid" id="A5E0U4"/>
<dbReference type="PANTHER" id="PTHR42681:SF1">
    <property type="entry name" value="MALONYL-COA-ACYL CARRIER PROTEIN TRANSACYLASE, MITOCHONDRIAL"/>
    <property type="match status" value="1"/>
</dbReference>
<dbReference type="GO" id="GO:0006633">
    <property type="term" value="P:fatty acid biosynthetic process"/>
    <property type="evidence" value="ECO:0007669"/>
    <property type="project" value="TreeGrafter"/>
</dbReference>
<dbReference type="SUPFAM" id="SSF52151">
    <property type="entry name" value="FabD/lysophospholipase-like"/>
    <property type="match status" value="1"/>
</dbReference>
<dbReference type="FunCoup" id="A5E0U4">
    <property type="interactions" value="43"/>
</dbReference>
<dbReference type="EMBL" id="CH981527">
    <property type="protein sequence ID" value="EDK45052.1"/>
    <property type="molecule type" value="Genomic_DNA"/>
</dbReference>
<keyword evidence="2" id="KW-0808">Transferase</keyword>
<dbReference type="AlphaFoldDB" id="A5E0U4"/>
<protein>
    <recommendedName>
        <fullName evidence="1">[acyl-carrier-protein] S-malonyltransferase</fullName>
        <ecNumber evidence="1">2.3.1.39</ecNumber>
    </recommendedName>
</protein>
<dbReference type="HOGENOM" id="CLU_030558_0_1_1"/>
<evidence type="ECO:0000259" key="5">
    <source>
        <dbReference type="SMART" id="SM00827"/>
    </source>
</evidence>
<organism evidence="6 7">
    <name type="scientific">Lodderomyces elongisporus (strain ATCC 11503 / CBS 2605 / JCM 1781 / NBRC 1676 / NRRL YB-4239)</name>
    <name type="common">Yeast</name>
    <name type="synonym">Saccharomyces elongisporus</name>
    <dbReference type="NCBI Taxonomy" id="379508"/>
    <lineage>
        <taxon>Eukaryota</taxon>
        <taxon>Fungi</taxon>
        <taxon>Dikarya</taxon>
        <taxon>Ascomycota</taxon>
        <taxon>Saccharomycotina</taxon>
        <taxon>Pichiomycetes</taxon>
        <taxon>Debaryomycetaceae</taxon>
        <taxon>Candida/Lodderomyces clade</taxon>
        <taxon>Lodderomyces</taxon>
    </lineage>
</organism>
<dbReference type="InterPro" id="IPR001227">
    <property type="entry name" value="Ac_transferase_dom_sf"/>
</dbReference>
<comment type="catalytic activity">
    <reaction evidence="4">
        <text>holo-[ACP] + malonyl-CoA = malonyl-[ACP] + CoA</text>
        <dbReference type="Rhea" id="RHEA:41792"/>
        <dbReference type="Rhea" id="RHEA-COMP:9623"/>
        <dbReference type="Rhea" id="RHEA-COMP:9685"/>
        <dbReference type="ChEBI" id="CHEBI:57287"/>
        <dbReference type="ChEBI" id="CHEBI:57384"/>
        <dbReference type="ChEBI" id="CHEBI:64479"/>
        <dbReference type="ChEBI" id="CHEBI:78449"/>
        <dbReference type="EC" id="2.3.1.39"/>
    </reaction>
</comment>
<dbReference type="GO" id="GO:0005739">
    <property type="term" value="C:mitochondrion"/>
    <property type="evidence" value="ECO:0007669"/>
    <property type="project" value="TreeGrafter"/>
</dbReference>
<dbReference type="Gene3D" id="3.40.366.10">
    <property type="entry name" value="Malonyl-Coenzyme A Acyl Carrier Protein, domain 2"/>
    <property type="match status" value="1"/>
</dbReference>